<evidence type="ECO:0000256" key="1">
    <source>
        <dbReference type="SAM" id="Phobius"/>
    </source>
</evidence>
<feature type="transmembrane region" description="Helical" evidence="1">
    <location>
        <begin position="118"/>
        <end position="136"/>
    </location>
</feature>
<feature type="transmembrane region" description="Helical" evidence="1">
    <location>
        <begin position="33"/>
        <end position="49"/>
    </location>
</feature>
<dbReference type="EMBL" id="JAAMPC010000003">
    <property type="protein sequence ID" value="KAG2320559.1"/>
    <property type="molecule type" value="Genomic_DNA"/>
</dbReference>
<dbReference type="OrthoDB" id="1107281at2759"/>
<keyword evidence="1" id="KW-0812">Transmembrane</keyword>
<dbReference type="InterPro" id="IPR053258">
    <property type="entry name" value="Ca-permeable_cation_channel"/>
</dbReference>
<dbReference type="PANTHER" id="PTHR34115">
    <property type="entry name" value="PROTEIN, PUTATIVE-RELATED"/>
    <property type="match status" value="1"/>
</dbReference>
<gene>
    <name evidence="2" type="ORF">Bca52824_013772</name>
</gene>
<comment type="caution">
    <text evidence="2">The sequence shown here is derived from an EMBL/GenBank/DDBJ whole genome shotgun (WGS) entry which is preliminary data.</text>
</comment>
<evidence type="ECO:0000313" key="2">
    <source>
        <dbReference type="EMBL" id="KAG2320559.1"/>
    </source>
</evidence>
<reference evidence="2 3" key="1">
    <citation type="submission" date="2020-02" db="EMBL/GenBank/DDBJ databases">
        <authorList>
            <person name="Ma Q."/>
            <person name="Huang Y."/>
            <person name="Song X."/>
            <person name="Pei D."/>
        </authorList>
    </citation>
    <scope>NUCLEOTIDE SEQUENCE [LARGE SCALE GENOMIC DNA]</scope>
    <source>
        <strain evidence="2">Sxm20200214</strain>
        <tissue evidence="2">Leaf</tissue>
    </source>
</reference>
<dbReference type="AlphaFoldDB" id="A0A8X8B1N9"/>
<sequence>MASSVQISHQQSSGNDAMVEEERVAYSSTVHKLIIFINGGAMGLLQVATDESSTNNTYRGATILCFWVFTLISTVLRVCEVKLRNKPTIRNFVGHVSHLFGALAALMLISLISRSFTLIVVPLWLVWFFVVMYVSFSELVSPEDNDPDSPV</sequence>
<accession>A0A8X8B1N9</accession>
<protein>
    <submittedName>
        <fullName evidence="2">Uncharacterized protein</fullName>
    </submittedName>
</protein>
<feature type="transmembrane region" description="Helical" evidence="1">
    <location>
        <begin position="61"/>
        <end position="79"/>
    </location>
</feature>
<keyword evidence="1" id="KW-0472">Membrane</keyword>
<keyword evidence="1" id="KW-1133">Transmembrane helix</keyword>
<dbReference type="Proteomes" id="UP000886595">
    <property type="component" value="Unassembled WGS sequence"/>
</dbReference>
<evidence type="ECO:0000313" key="3">
    <source>
        <dbReference type="Proteomes" id="UP000886595"/>
    </source>
</evidence>
<name>A0A8X8B1N9_BRACI</name>
<organism evidence="2 3">
    <name type="scientific">Brassica carinata</name>
    <name type="common">Ethiopian mustard</name>
    <name type="synonym">Abyssinian cabbage</name>
    <dbReference type="NCBI Taxonomy" id="52824"/>
    <lineage>
        <taxon>Eukaryota</taxon>
        <taxon>Viridiplantae</taxon>
        <taxon>Streptophyta</taxon>
        <taxon>Embryophyta</taxon>
        <taxon>Tracheophyta</taxon>
        <taxon>Spermatophyta</taxon>
        <taxon>Magnoliopsida</taxon>
        <taxon>eudicotyledons</taxon>
        <taxon>Gunneridae</taxon>
        <taxon>Pentapetalae</taxon>
        <taxon>rosids</taxon>
        <taxon>malvids</taxon>
        <taxon>Brassicales</taxon>
        <taxon>Brassicaceae</taxon>
        <taxon>Brassiceae</taxon>
        <taxon>Brassica</taxon>
    </lineage>
</organism>
<dbReference type="PANTHER" id="PTHR34115:SF13">
    <property type="entry name" value="RPB1A"/>
    <property type="match status" value="1"/>
</dbReference>
<proteinExistence type="predicted"/>
<feature type="transmembrane region" description="Helical" evidence="1">
    <location>
        <begin position="91"/>
        <end position="112"/>
    </location>
</feature>
<keyword evidence="3" id="KW-1185">Reference proteome</keyword>